<proteinExistence type="predicted"/>
<evidence type="ECO:0000313" key="1">
    <source>
        <dbReference type="EMBL" id="RCW66185.1"/>
    </source>
</evidence>
<evidence type="ECO:0000313" key="2">
    <source>
        <dbReference type="Proteomes" id="UP000252884"/>
    </source>
</evidence>
<sequence>MPKQASSAVALATIRGESSPADPKLTISMESELVLQHLNARGFVPFHPTLAQHLGHKAALFLGLCLYWSRHAAKNNPQRQGWFYLSSHEIAQATSLSRREQDTVRDALGTAGLLEQQLVGRPARMHYRLNLRHLANRLEVIDAGTATVETAWAWFQKSVSFYRPLGDLAGSAAGGLFLSFVLRRQRKALLAGHSADVMRVEPAEVERVLCLSPKVQRSVRQRLMQLGILTLPTNAASMVHLNIQAILACVRGQGVAKLRSVPEKTAKGIEPQQRSLGLIVQPSLLIECEPGARPQAGQFNGLALLRTAMFDTYRRGHEVADFQQLHYPSAAASQGAVTVGATVVSPLSDPAQSAMLAAAPGAQTAKLVPVQSAQSAKLRVPKPPSYIQTGSTNTTTTNLRSQDAARATQEGCRRRSVEPVQQAPCADQLDGLIFPGRLPVGVIDGLRSALSQAPVELRQRLLDELQGQLRIPTKTIHNPVAWMLGLIRACAAGAFLSFADQVAKERQDRCVSAQVEPGPTTPLVRSPEVREEARRKLQALRLEFKQKVGR</sequence>
<dbReference type="AlphaFoldDB" id="A0A368XE98"/>
<keyword evidence="2" id="KW-1185">Reference proteome</keyword>
<gene>
    <name evidence="1" type="ORF">DES41_111143</name>
</gene>
<comment type="caution">
    <text evidence="1">The sequence shown here is derived from an EMBL/GenBank/DDBJ whole genome shotgun (WGS) entry which is preliminary data.</text>
</comment>
<reference evidence="1 2" key="1">
    <citation type="submission" date="2018-07" db="EMBL/GenBank/DDBJ databases">
        <title>Genomic Encyclopedia of Type Strains, Phase IV (KMG-IV): sequencing the most valuable type-strain genomes for metagenomic binning, comparative biology and taxonomic classification.</title>
        <authorList>
            <person name="Goeker M."/>
        </authorList>
    </citation>
    <scope>NUCLEOTIDE SEQUENCE [LARGE SCALE GENOMIC DNA]</scope>
    <source>
        <strain evidence="1 2">DSM 21634</strain>
    </source>
</reference>
<protein>
    <submittedName>
        <fullName evidence="1">Uncharacterized protein</fullName>
    </submittedName>
</protein>
<dbReference type="EMBL" id="QPJK01000011">
    <property type="protein sequence ID" value="RCW66185.1"/>
    <property type="molecule type" value="Genomic_DNA"/>
</dbReference>
<dbReference type="Proteomes" id="UP000252884">
    <property type="component" value="Unassembled WGS sequence"/>
</dbReference>
<name>A0A368XE98_9BURK</name>
<accession>A0A368XE98</accession>
<organism evidence="1 2">
    <name type="scientific">Pseudorhodoferax soli</name>
    <dbReference type="NCBI Taxonomy" id="545864"/>
    <lineage>
        <taxon>Bacteria</taxon>
        <taxon>Pseudomonadati</taxon>
        <taxon>Pseudomonadota</taxon>
        <taxon>Betaproteobacteria</taxon>
        <taxon>Burkholderiales</taxon>
        <taxon>Comamonadaceae</taxon>
    </lineage>
</organism>